<dbReference type="InterPro" id="IPR003760">
    <property type="entry name" value="PnrA-like"/>
</dbReference>
<evidence type="ECO:0000256" key="2">
    <source>
        <dbReference type="SAM" id="MobiDB-lite"/>
    </source>
</evidence>
<evidence type="ECO:0000313" key="5">
    <source>
        <dbReference type="Proteomes" id="UP000644756"/>
    </source>
</evidence>
<name>A0A917CW92_9BACL</name>
<dbReference type="CDD" id="cd19963">
    <property type="entry name" value="PBP1_BMP-like"/>
    <property type="match status" value="1"/>
</dbReference>
<dbReference type="PANTHER" id="PTHR43208:SF1">
    <property type="entry name" value="ABC TRANSPORTER SUBSTRATE-BINDING PROTEIN"/>
    <property type="match status" value="1"/>
</dbReference>
<comment type="caution">
    <text evidence="4">The sequence shown here is derived from an EMBL/GenBank/DDBJ whole genome shotgun (WGS) entry which is preliminary data.</text>
</comment>
<gene>
    <name evidence="4" type="ORF">GCM10010916_16350</name>
</gene>
<reference evidence="4" key="2">
    <citation type="submission" date="2020-09" db="EMBL/GenBank/DDBJ databases">
        <authorList>
            <person name="Sun Q."/>
            <person name="Zhou Y."/>
        </authorList>
    </citation>
    <scope>NUCLEOTIDE SEQUENCE</scope>
    <source>
        <strain evidence="4">CGMCC 1.12987</strain>
    </source>
</reference>
<dbReference type="PROSITE" id="PS51257">
    <property type="entry name" value="PROKAR_LIPOPROTEIN"/>
    <property type="match status" value="1"/>
</dbReference>
<keyword evidence="1" id="KW-0732">Signal</keyword>
<accession>A0A917CW92</accession>
<sequence>MKESYRFKGGFILLFILTLVLAGCAQQSSTPPEPANNTNNEAGSNAPADETPAAEPEKELPRVAFVYIGTPGDGGWTYEHDQGRLYLEEQLGIKADVVENVPESADAERVITELAQNHDIIFTTSFGYMDYTLNVANKFPEVVFLHVSGYKTSENMGTYFGKNYQASYLSGIAAGKMTKNNTIGYIGAFPIPEVIYNINAFTLGARSVNPDVTVNVVWSNTWYDPTIERQAAESLLDKGADVLLAYQDSPATLQAAAERGAMAGGNGSDMTRFAPDAYLTNPVWHWGPYYVKVVQEVIDGTWTSEPYVGDLNDGMVGLAPLGPSVPEDVKQLVEETKQKIASGELHVFTGPILDAAGEVKVAEGAMMSDEEILSSSWFVQGVEGTIPQ</sequence>
<organism evidence="4 5">
    <name type="scientific">Paenibacillus abyssi</name>
    <dbReference type="NCBI Taxonomy" id="1340531"/>
    <lineage>
        <taxon>Bacteria</taxon>
        <taxon>Bacillati</taxon>
        <taxon>Bacillota</taxon>
        <taxon>Bacilli</taxon>
        <taxon>Bacillales</taxon>
        <taxon>Paenibacillaceae</taxon>
        <taxon>Paenibacillus</taxon>
    </lineage>
</organism>
<dbReference type="RefSeq" id="WP_188530558.1">
    <property type="nucleotide sequence ID" value="NZ_BMGR01000004.1"/>
</dbReference>
<dbReference type="Proteomes" id="UP000644756">
    <property type="component" value="Unassembled WGS sequence"/>
</dbReference>
<feature type="region of interest" description="Disordered" evidence="2">
    <location>
        <begin position="27"/>
        <end position="56"/>
    </location>
</feature>
<dbReference type="InterPro" id="IPR052910">
    <property type="entry name" value="ABC-Purine-Binding"/>
</dbReference>
<feature type="domain" description="ABC transporter substrate-binding protein PnrA-like" evidence="3">
    <location>
        <begin position="62"/>
        <end position="340"/>
    </location>
</feature>
<reference evidence="4" key="1">
    <citation type="journal article" date="2014" name="Int. J. Syst. Evol. Microbiol.">
        <title>Complete genome sequence of Corynebacterium casei LMG S-19264T (=DSM 44701T), isolated from a smear-ripened cheese.</title>
        <authorList>
            <consortium name="US DOE Joint Genome Institute (JGI-PGF)"/>
            <person name="Walter F."/>
            <person name="Albersmeier A."/>
            <person name="Kalinowski J."/>
            <person name="Ruckert C."/>
        </authorList>
    </citation>
    <scope>NUCLEOTIDE SEQUENCE</scope>
    <source>
        <strain evidence="4">CGMCC 1.12987</strain>
    </source>
</reference>
<dbReference type="Pfam" id="PF02608">
    <property type="entry name" value="Bmp"/>
    <property type="match status" value="1"/>
</dbReference>
<dbReference type="Gene3D" id="3.40.50.2300">
    <property type="match status" value="2"/>
</dbReference>
<evidence type="ECO:0000256" key="1">
    <source>
        <dbReference type="ARBA" id="ARBA00022729"/>
    </source>
</evidence>
<dbReference type="PANTHER" id="PTHR43208">
    <property type="entry name" value="ABC TRANSPORTER SUBSTRATE-BINDING PROTEIN"/>
    <property type="match status" value="1"/>
</dbReference>
<proteinExistence type="predicted"/>
<dbReference type="GO" id="GO:0005886">
    <property type="term" value="C:plasma membrane"/>
    <property type="evidence" value="ECO:0007669"/>
    <property type="project" value="InterPro"/>
</dbReference>
<dbReference type="EMBL" id="BMGR01000004">
    <property type="protein sequence ID" value="GGF99821.1"/>
    <property type="molecule type" value="Genomic_DNA"/>
</dbReference>
<feature type="compositionally biased region" description="Low complexity" evidence="2">
    <location>
        <begin position="35"/>
        <end position="54"/>
    </location>
</feature>
<evidence type="ECO:0000313" key="4">
    <source>
        <dbReference type="EMBL" id="GGF99821.1"/>
    </source>
</evidence>
<protein>
    <submittedName>
        <fullName evidence="4">BMP family ABC transporter substrate-binding protein</fullName>
    </submittedName>
</protein>
<keyword evidence="5" id="KW-1185">Reference proteome</keyword>
<evidence type="ECO:0000259" key="3">
    <source>
        <dbReference type="Pfam" id="PF02608"/>
    </source>
</evidence>
<dbReference type="AlphaFoldDB" id="A0A917CW92"/>